<dbReference type="Gene3D" id="3.30.420.140">
    <property type="entry name" value="YqgF/RNase H-like domain"/>
    <property type="match status" value="1"/>
</dbReference>
<dbReference type="GO" id="GO:0004518">
    <property type="term" value="F:nuclease activity"/>
    <property type="evidence" value="ECO:0007669"/>
    <property type="project" value="UniProtKB-KW"/>
</dbReference>
<dbReference type="AlphaFoldDB" id="A0A1G1XNI4"/>
<dbReference type="GO" id="GO:0000967">
    <property type="term" value="P:rRNA 5'-end processing"/>
    <property type="evidence" value="ECO:0007669"/>
    <property type="project" value="UniProtKB-UniRule"/>
</dbReference>
<feature type="domain" description="YqgF/RNase H-like" evidence="6">
    <location>
        <begin position="2"/>
        <end position="100"/>
    </location>
</feature>
<comment type="similarity">
    <text evidence="5">Belongs to the YqgF HJR family.</text>
</comment>
<dbReference type="InterPro" id="IPR037027">
    <property type="entry name" value="YqgF/RNaseH-like_dom_sf"/>
</dbReference>
<dbReference type="SMART" id="SM00732">
    <property type="entry name" value="YqgFc"/>
    <property type="match status" value="1"/>
</dbReference>
<evidence type="ECO:0000313" key="7">
    <source>
        <dbReference type="EMBL" id="OGY41673.1"/>
    </source>
</evidence>
<evidence type="ECO:0000256" key="4">
    <source>
        <dbReference type="ARBA" id="ARBA00022801"/>
    </source>
</evidence>
<comment type="subcellular location">
    <subcellularLocation>
        <location evidence="5">Cytoplasm</location>
    </subcellularLocation>
</comment>
<evidence type="ECO:0000256" key="1">
    <source>
        <dbReference type="ARBA" id="ARBA00022490"/>
    </source>
</evidence>
<keyword evidence="3 5" id="KW-0540">Nuclease</keyword>
<evidence type="ECO:0000313" key="8">
    <source>
        <dbReference type="Proteomes" id="UP000176260"/>
    </source>
</evidence>
<reference evidence="7 8" key="1">
    <citation type="journal article" date="2016" name="Nat. Commun.">
        <title>Thousands of microbial genomes shed light on interconnected biogeochemical processes in an aquifer system.</title>
        <authorList>
            <person name="Anantharaman K."/>
            <person name="Brown C.T."/>
            <person name="Hug L.A."/>
            <person name="Sharon I."/>
            <person name="Castelle C.J."/>
            <person name="Probst A.J."/>
            <person name="Thomas B.C."/>
            <person name="Singh A."/>
            <person name="Wilkins M.J."/>
            <person name="Karaoz U."/>
            <person name="Brodie E.L."/>
            <person name="Williams K.H."/>
            <person name="Hubbard S.S."/>
            <person name="Banfield J.F."/>
        </authorList>
    </citation>
    <scope>NUCLEOTIDE SEQUENCE [LARGE SCALE GENOMIC DNA]</scope>
</reference>
<keyword evidence="2 5" id="KW-0690">Ribosome biogenesis</keyword>
<sequence length="136" mass="15278">MDKLLAIDYGEKKIGLAIGDSETKIASPFRILVNNKELMDKLKEICQKEEIDKIVIGLPVGLKGTNTAQTKSVLNFIEKVKKVLGLEVIEQDEKFSSMYAQKLLKETKAKHLDDDVAAMIILQSHLDEVRRPKAEV</sequence>
<dbReference type="GO" id="GO:0016788">
    <property type="term" value="F:hydrolase activity, acting on ester bonds"/>
    <property type="evidence" value="ECO:0007669"/>
    <property type="project" value="UniProtKB-UniRule"/>
</dbReference>
<keyword evidence="1 5" id="KW-0963">Cytoplasm</keyword>
<dbReference type="SUPFAM" id="SSF53098">
    <property type="entry name" value="Ribonuclease H-like"/>
    <property type="match status" value="1"/>
</dbReference>
<keyword evidence="4 5" id="KW-0378">Hydrolase</keyword>
<evidence type="ECO:0000256" key="3">
    <source>
        <dbReference type="ARBA" id="ARBA00022722"/>
    </source>
</evidence>
<gene>
    <name evidence="7" type="ORF">A2Y67_03925</name>
</gene>
<dbReference type="EC" id="3.1.-.-" evidence="5"/>
<dbReference type="PANTHER" id="PTHR33317:SF4">
    <property type="entry name" value="POLYNUCLEOTIDYL TRANSFERASE, RIBONUCLEASE H-LIKE SUPERFAMILY PROTEIN"/>
    <property type="match status" value="1"/>
</dbReference>
<comment type="caution">
    <text evidence="7">The sequence shown here is derived from an EMBL/GenBank/DDBJ whole genome shotgun (WGS) entry which is preliminary data.</text>
</comment>
<dbReference type="Proteomes" id="UP000176260">
    <property type="component" value="Unassembled WGS sequence"/>
</dbReference>
<comment type="function">
    <text evidence="5">Could be a nuclease involved in processing of the 5'-end of pre-16S rRNA.</text>
</comment>
<dbReference type="NCBIfam" id="TIGR00250">
    <property type="entry name" value="RNAse_H_YqgF"/>
    <property type="match status" value="1"/>
</dbReference>
<evidence type="ECO:0000259" key="6">
    <source>
        <dbReference type="SMART" id="SM00732"/>
    </source>
</evidence>
<dbReference type="EMBL" id="MHIA01000024">
    <property type="protein sequence ID" value="OGY41673.1"/>
    <property type="molecule type" value="Genomic_DNA"/>
</dbReference>
<dbReference type="GO" id="GO:0005829">
    <property type="term" value="C:cytosol"/>
    <property type="evidence" value="ECO:0007669"/>
    <property type="project" value="TreeGrafter"/>
</dbReference>
<evidence type="ECO:0000256" key="5">
    <source>
        <dbReference type="HAMAP-Rule" id="MF_00651"/>
    </source>
</evidence>
<organism evidence="7 8">
    <name type="scientific">Candidatus Buchananbacteria bacterium RBG_13_39_9</name>
    <dbReference type="NCBI Taxonomy" id="1797531"/>
    <lineage>
        <taxon>Bacteria</taxon>
        <taxon>Candidatus Buchananiibacteriota</taxon>
    </lineage>
</organism>
<dbReference type="InterPro" id="IPR006641">
    <property type="entry name" value="YqgF/RNaseH-like_dom"/>
</dbReference>
<dbReference type="Pfam" id="PF03652">
    <property type="entry name" value="RuvX"/>
    <property type="match status" value="1"/>
</dbReference>
<dbReference type="InterPro" id="IPR005227">
    <property type="entry name" value="YqgF"/>
</dbReference>
<dbReference type="InterPro" id="IPR012337">
    <property type="entry name" value="RNaseH-like_sf"/>
</dbReference>
<protein>
    <recommendedName>
        <fullName evidence="5">Putative pre-16S rRNA nuclease</fullName>
        <ecNumber evidence="5">3.1.-.-</ecNumber>
    </recommendedName>
</protein>
<proteinExistence type="inferred from homology"/>
<dbReference type="HAMAP" id="MF_00651">
    <property type="entry name" value="Nuclease_YqgF"/>
    <property type="match status" value="1"/>
</dbReference>
<dbReference type="PANTHER" id="PTHR33317">
    <property type="entry name" value="POLYNUCLEOTIDYL TRANSFERASE, RIBONUCLEASE H-LIKE SUPERFAMILY PROTEIN"/>
    <property type="match status" value="1"/>
</dbReference>
<dbReference type="CDD" id="cd16964">
    <property type="entry name" value="YqgF"/>
    <property type="match status" value="1"/>
</dbReference>
<name>A0A1G1XNI4_9BACT</name>
<evidence type="ECO:0000256" key="2">
    <source>
        <dbReference type="ARBA" id="ARBA00022517"/>
    </source>
</evidence>
<accession>A0A1G1XNI4</accession>